<dbReference type="InterPro" id="IPR000477">
    <property type="entry name" value="RT_dom"/>
</dbReference>
<feature type="domain" description="Reverse transcriptase" evidence="2">
    <location>
        <begin position="449"/>
        <end position="571"/>
    </location>
</feature>
<dbReference type="GO" id="GO:0003964">
    <property type="term" value="F:RNA-directed DNA polymerase activity"/>
    <property type="evidence" value="ECO:0007669"/>
    <property type="project" value="UniProtKB-KW"/>
</dbReference>
<dbReference type="EMBL" id="JAAIUW010000011">
    <property type="protein sequence ID" value="KAF7810641.1"/>
    <property type="molecule type" value="Genomic_DNA"/>
</dbReference>
<evidence type="ECO:0000313" key="3">
    <source>
        <dbReference type="EMBL" id="KAF7810641.1"/>
    </source>
</evidence>
<keyword evidence="1" id="KW-0175">Coiled coil</keyword>
<evidence type="ECO:0000256" key="1">
    <source>
        <dbReference type="SAM" id="Coils"/>
    </source>
</evidence>
<dbReference type="OrthoDB" id="1749390at2759"/>
<feature type="coiled-coil region" evidence="1">
    <location>
        <begin position="241"/>
        <end position="275"/>
    </location>
</feature>
<proteinExistence type="predicted"/>
<comment type="caution">
    <text evidence="3">The sequence shown here is derived from an EMBL/GenBank/DDBJ whole genome shotgun (WGS) entry which is preliminary data.</text>
</comment>
<keyword evidence="3" id="KW-0548">Nucleotidyltransferase</keyword>
<accession>A0A834SVP3</accession>
<dbReference type="InterPro" id="IPR043502">
    <property type="entry name" value="DNA/RNA_pol_sf"/>
</dbReference>
<protein>
    <submittedName>
        <fullName evidence="3">Reverse transcriptase</fullName>
    </submittedName>
</protein>
<dbReference type="AlphaFoldDB" id="A0A834SVP3"/>
<dbReference type="SUPFAM" id="SSF56672">
    <property type="entry name" value="DNA/RNA polymerases"/>
    <property type="match status" value="1"/>
</dbReference>
<evidence type="ECO:0000259" key="2">
    <source>
        <dbReference type="Pfam" id="PF00078"/>
    </source>
</evidence>
<organism evidence="3 4">
    <name type="scientific">Senna tora</name>
    <dbReference type="NCBI Taxonomy" id="362788"/>
    <lineage>
        <taxon>Eukaryota</taxon>
        <taxon>Viridiplantae</taxon>
        <taxon>Streptophyta</taxon>
        <taxon>Embryophyta</taxon>
        <taxon>Tracheophyta</taxon>
        <taxon>Spermatophyta</taxon>
        <taxon>Magnoliopsida</taxon>
        <taxon>eudicotyledons</taxon>
        <taxon>Gunneridae</taxon>
        <taxon>Pentapetalae</taxon>
        <taxon>rosids</taxon>
        <taxon>fabids</taxon>
        <taxon>Fabales</taxon>
        <taxon>Fabaceae</taxon>
        <taxon>Caesalpinioideae</taxon>
        <taxon>Cassia clade</taxon>
        <taxon>Senna</taxon>
    </lineage>
</organism>
<dbReference type="CDD" id="cd01650">
    <property type="entry name" value="RT_nLTR_like"/>
    <property type="match status" value="1"/>
</dbReference>
<dbReference type="PANTHER" id="PTHR31635:SF196">
    <property type="entry name" value="REVERSE TRANSCRIPTASE DOMAIN-CONTAINING PROTEIN-RELATED"/>
    <property type="match status" value="1"/>
</dbReference>
<name>A0A834SVP3_9FABA</name>
<evidence type="ECO:0000313" key="4">
    <source>
        <dbReference type="Proteomes" id="UP000634136"/>
    </source>
</evidence>
<keyword evidence="4" id="KW-1185">Reference proteome</keyword>
<dbReference type="PANTHER" id="PTHR31635">
    <property type="entry name" value="REVERSE TRANSCRIPTASE DOMAIN-CONTAINING PROTEIN-RELATED"/>
    <property type="match status" value="1"/>
</dbReference>
<keyword evidence="3" id="KW-0808">Transferase</keyword>
<dbReference type="Pfam" id="PF00078">
    <property type="entry name" value="RVT_1"/>
    <property type="match status" value="1"/>
</dbReference>
<sequence length="668" mass="77383">MEGQKKKRARPFELELIKQFVRKRGRIGPVNSTLTLKALKPKKRKAIGIEEIEKDSGTRAKRLKVTPAEVEEGLRPSHTGPEIAEVTELLKSCFKGFGEFYFTGVYGAPIRSETETLWNYLLHLNIQTEPWLLAGEDLVWERFNKSLANTNWLQHFPDSWVEVLPVVISDHSSLIIHSHKSTHTPHKKPLHFEAMWLQHPQMKEIVKSAWQKQVTGSLSSQIQDIIKNVSKDLSLWHKENCGDLINQIKEAHTQVEKFQKNIHDHIRNNEELVTRKRLEFLLNCEEIKWAQRAKKLWLLKGDRNTKYFHSVVNHQRNKAPITSIQIQPGQWIEDQGGIKQAANEYFQQLYTSNDAADETARRQFISNYGTPKLNQGHIQHHSKPFTRLEIENAMFQMHAGKAPSPDGMTPMFFQHCWDTVQEDVTRMVGSFLLRGFLLRSMNQTHIALIPKMDSPSGFKDYRPISLCDTTYKLIAKVLTNRLQEVMPDLISPFQNAFVKGRLIQDNILIASGTLHYIRRCKKSKGGWATLKMDLQKAYDKISWAFLKDVLHYMNFPPLWQQMLMQCVTTTSMRVQISGEITEWFLPRVDDILLFFRADKSTCDTVNKLLNQFGELAGLWMNNQKSEVKFSPNITEERAQVLTRILNCQRVNHLGRYLGGYIDRYGMPP</sequence>
<dbReference type="Proteomes" id="UP000634136">
    <property type="component" value="Unassembled WGS sequence"/>
</dbReference>
<reference evidence="3" key="1">
    <citation type="submission" date="2020-09" db="EMBL/GenBank/DDBJ databases">
        <title>Genome-Enabled Discovery of Anthraquinone Biosynthesis in Senna tora.</title>
        <authorList>
            <person name="Kang S.-H."/>
            <person name="Pandey R.P."/>
            <person name="Lee C.-M."/>
            <person name="Sim J.-S."/>
            <person name="Jeong J.-T."/>
            <person name="Choi B.-S."/>
            <person name="Jung M."/>
            <person name="Ginzburg D."/>
            <person name="Zhao K."/>
            <person name="Won S.Y."/>
            <person name="Oh T.-J."/>
            <person name="Yu Y."/>
            <person name="Kim N.-H."/>
            <person name="Lee O.R."/>
            <person name="Lee T.-H."/>
            <person name="Bashyal P."/>
            <person name="Kim T.-S."/>
            <person name="Lee W.-H."/>
            <person name="Kawkins C."/>
            <person name="Kim C.-K."/>
            <person name="Kim J.S."/>
            <person name="Ahn B.O."/>
            <person name="Rhee S.Y."/>
            <person name="Sohng J.K."/>
        </authorList>
    </citation>
    <scope>NUCLEOTIDE SEQUENCE</scope>
    <source>
        <tissue evidence="3">Leaf</tissue>
    </source>
</reference>
<keyword evidence="3" id="KW-0695">RNA-directed DNA polymerase</keyword>
<gene>
    <name evidence="3" type="ORF">G2W53_037384</name>
</gene>